<evidence type="ECO:0000256" key="2">
    <source>
        <dbReference type="ARBA" id="ARBA00023015"/>
    </source>
</evidence>
<dbReference type="Gene3D" id="3.40.50.2300">
    <property type="match status" value="1"/>
</dbReference>
<feature type="modified residue" description="4-aspartylphosphate" evidence="4">
    <location>
        <position position="53"/>
    </location>
</feature>
<organism evidence="6 7">
    <name type="scientific">Aquamicrobium soli</name>
    <dbReference type="NCBI Taxonomy" id="1811518"/>
    <lineage>
        <taxon>Bacteria</taxon>
        <taxon>Pseudomonadati</taxon>
        <taxon>Pseudomonadota</taxon>
        <taxon>Alphaproteobacteria</taxon>
        <taxon>Hyphomicrobiales</taxon>
        <taxon>Phyllobacteriaceae</taxon>
        <taxon>Aquamicrobium</taxon>
    </lineage>
</organism>
<dbReference type="RefSeq" id="WP_378220455.1">
    <property type="nucleotide sequence ID" value="NZ_JBHRTK010000012.1"/>
</dbReference>
<dbReference type="PANTHER" id="PTHR44591">
    <property type="entry name" value="STRESS RESPONSE REGULATOR PROTEIN 1"/>
    <property type="match status" value="1"/>
</dbReference>
<dbReference type="InterPro" id="IPR011006">
    <property type="entry name" value="CheY-like_superfamily"/>
</dbReference>
<comment type="caution">
    <text evidence="6">The sequence shown here is derived from an EMBL/GenBank/DDBJ whole genome shotgun (WGS) entry which is preliminary data.</text>
</comment>
<gene>
    <name evidence="6" type="ORF">ACFOHJ_10515</name>
</gene>
<dbReference type="SMART" id="SM00448">
    <property type="entry name" value="REC"/>
    <property type="match status" value="1"/>
</dbReference>
<dbReference type="EMBL" id="JBHRTK010000012">
    <property type="protein sequence ID" value="MFC3206644.1"/>
    <property type="molecule type" value="Genomic_DNA"/>
</dbReference>
<keyword evidence="7" id="KW-1185">Reference proteome</keyword>
<evidence type="ECO:0000256" key="4">
    <source>
        <dbReference type="PROSITE-ProRule" id="PRU00169"/>
    </source>
</evidence>
<accession>A0ABV7K8I5</accession>
<dbReference type="PROSITE" id="PS50110">
    <property type="entry name" value="RESPONSE_REGULATORY"/>
    <property type="match status" value="1"/>
</dbReference>
<dbReference type="PANTHER" id="PTHR44591:SF3">
    <property type="entry name" value="RESPONSE REGULATORY DOMAIN-CONTAINING PROTEIN"/>
    <property type="match status" value="1"/>
</dbReference>
<dbReference type="InterPro" id="IPR050595">
    <property type="entry name" value="Bact_response_regulator"/>
</dbReference>
<evidence type="ECO:0000313" key="7">
    <source>
        <dbReference type="Proteomes" id="UP001595583"/>
    </source>
</evidence>
<sequence>MSASILIADDDPNILLALSYLMRREGHAVRTATDGQQTLDAVAAAAPDLVLLDVMMPKANGYDVCRTLRASHAYDAVRIVMLTAKGREADQRAGLALGADAYISKPFAIGDVIDCVASVLAGKPRPAAAGICDG</sequence>
<feature type="domain" description="Response regulatory" evidence="5">
    <location>
        <begin position="4"/>
        <end position="120"/>
    </location>
</feature>
<dbReference type="CDD" id="cd17574">
    <property type="entry name" value="REC_OmpR"/>
    <property type="match status" value="1"/>
</dbReference>
<dbReference type="SUPFAM" id="SSF52172">
    <property type="entry name" value="CheY-like"/>
    <property type="match status" value="1"/>
</dbReference>
<keyword evidence="3" id="KW-0804">Transcription</keyword>
<dbReference type="Proteomes" id="UP001595583">
    <property type="component" value="Unassembled WGS sequence"/>
</dbReference>
<dbReference type="Pfam" id="PF00072">
    <property type="entry name" value="Response_reg"/>
    <property type="match status" value="1"/>
</dbReference>
<evidence type="ECO:0000313" key="6">
    <source>
        <dbReference type="EMBL" id="MFC3206644.1"/>
    </source>
</evidence>
<proteinExistence type="predicted"/>
<dbReference type="InterPro" id="IPR001789">
    <property type="entry name" value="Sig_transdc_resp-reg_receiver"/>
</dbReference>
<evidence type="ECO:0000256" key="3">
    <source>
        <dbReference type="ARBA" id="ARBA00023163"/>
    </source>
</evidence>
<evidence type="ECO:0000259" key="5">
    <source>
        <dbReference type="PROSITE" id="PS50110"/>
    </source>
</evidence>
<keyword evidence="2" id="KW-0805">Transcription regulation</keyword>
<reference evidence="7" key="1">
    <citation type="journal article" date="2019" name="Int. J. Syst. Evol. Microbiol.">
        <title>The Global Catalogue of Microorganisms (GCM) 10K type strain sequencing project: providing services to taxonomists for standard genome sequencing and annotation.</title>
        <authorList>
            <consortium name="The Broad Institute Genomics Platform"/>
            <consortium name="The Broad Institute Genome Sequencing Center for Infectious Disease"/>
            <person name="Wu L."/>
            <person name="Ma J."/>
        </authorList>
    </citation>
    <scope>NUCLEOTIDE SEQUENCE [LARGE SCALE GENOMIC DNA]</scope>
    <source>
        <strain evidence="7">KCTC 52165</strain>
    </source>
</reference>
<evidence type="ECO:0000256" key="1">
    <source>
        <dbReference type="ARBA" id="ARBA00022553"/>
    </source>
</evidence>
<name>A0ABV7K8I5_9HYPH</name>
<keyword evidence="1 4" id="KW-0597">Phosphoprotein</keyword>
<protein>
    <submittedName>
        <fullName evidence="6">Response regulator transcription factor</fullName>
    </submittedName>
</protein>